<name>A0ABU4RDG1_9FLAO</name>
<reference evidence="1 2" key="1">
    <citation type="submission" date="2023-11" db="EMBL/GenBank/DDBJ databases">
        <title>Unpublished Manusciprt.</title>
        <authorList>
            <person name="Saticioglu I.B."/>
            <person name="Ay H."/>
            <person name="Ajmi N."/>
            <person name="Altun S."/>
            <person name="Duman M."/>
        </authorList>
    </citation>
    <scope>NUCLEOTIDE SEQUENCE [LARGE SCALE GENOMIC DNA]</scope>
    <source>
        <strain evidence="1 2">Fl-318</strain>
    </source>
</reference>
<organism evidence="1 2">
    <name type="scientific">Flavobacterium cupriresistens</name>
    <dbReference type="NCBI Taxonomy" id="2893885"/>
    <lineage>
        <taxon>Bacteria</taxon>
        <taxon>Pseudomonadati</taxon>
        <taxon>Bacteroidota</taxon>
        <taxon>Flavobacteriia</taxon>
        <taxon>Flavobacteriales</taxon>
        <taxon>Flavobacteriaceae</taxon>
        <taxon>Flavobacterium</taxon>
    </lineage>
</organism>
<gene>
    <name evidence="1" type="ORF">SGQ83_14715</name>
</gene>
<dbReference type="EMBL" id="JAWXVI010000007">
    <property type="protein sequence ID" value="MDX6190610.1"/>
    <property type="molecule type" value="Genomic_DNA"/>
</dbReference>
<evidence type="ECO:0000313" key="1">
    <source>
        <dbReference type="EMBL" id="MDX6190610.1"/>
    </source>
</evidence>
<dbReference type="RefSeq" id="WP_230004227.1">
    <property type="nucleotide sequence ID" value="NZ_CP087134.1"/>
</dbReference>
<comment type="caution">
    <text evidence="1">The sequence shown here is derived from an EMBL/GenBank/DDBJ whole genome shotgun (WGS) entry which is preliminary data.</text>
</comment>
<sequence length="117" mass="13172">MKSTQIEYSALSRGLYKKILVQNKSVSVTNGRDTEAVESKIDAAKWNKIVTEFEKINLDNIPNLKAPTEKRFYDGAAIANLKVTTNGKTYETKGFDNGFPPKEIEKLVNLLVDFTKE</sequence>
<keyword evidence="2" id="KW-1185">Reference proteome</keyword>
<dbReference type="Proteomes" id="UP001273350">
    <property type="component" value="Unassembled WGS sequence"/>
</dbReference>
<protein>
    <submittedName>
        <fullName evidence="1">Uncharacterized protein</fullName>
    </submittedName>
</protein>
<evidence type="ECO:0000313" key="2">
    <source>
        <dbReference type="Proteomes" id="UP001273350"/>
    </source>
</evidence>
<accession>A0ABU4RDG1</accession>
<proteinExistence type="predicted"/>